<accession>A0A3B1BN53</accession>
<dbReference type="Gene3D" id="3.40.50.1580">
    <property type="entry name" value="Nucleoside phosphorylase domain"/>
    <property type="match status" value="1"/>
</dbReference>
<dbReference type="PANTHER" id="PTHR11904:SF9">
    <property type="entry name" value="PURINE NUCLEOSIDE PHOSPHORYLASE-RELATED"/>
    <property type="match status" value="1"/>
</dbReference>
<dbReference type="GO" id="GO:0005737">
    <property type="term" value="C:cytoplasm"/>
    <property type="evidence" value="ECO:0007669"/>
    <property type="project" value="TreeGrafter"/>
</dbReference>
<dbReference type="SUPFAM" id="SSF53167">
    <property type="entry name" value="Purine and uridine phosphorylases"/>
    <property type="match status" value="1"/>
</dbReference>
<dbReference type="InterPro" id="IPR000845">
    <property type="entry name" value="Nucleoside_phosphorylase_d"/>
</dbReference>
<proteinExistence type="inferred from homology"/>
<evidence type="ECO:0000256" key="2">
    <source>
        <dbReference type="ARBA" id="ARBA00006751"/>
    </source>
</evidence>
<gene>
    <name evidence="9" type="ORF">MNBD_NITROSPINAE01-741</name>
</gene>
<dbReference type="EC" id="2.4.2.1" evidence="3"/>
<evidence type="ECO:0000256" key="6">
    <source>
        <dbReference type="ARBA" id="ARBA00031036"/>
    </source>
</evidence>
<name>A0A3B1BN53_9ZZZZ</name>
<keyword evidence="4 9" id="KW-0328">Glycosyltransferase</keyword>
<comment type="pathway">
    <text evidence="1">Purine metabolism; purine nucleoside salvage.</text>
</comment>
<dbReference type="GO" id="GO:0009116">
    <property type="term" value="P:nucleoside metabolic process"/>
    <property type="evidence" value="ECO:0007669"/>
    <property type="project" value="InterPro"/>
</dbReference>
<comment type="similarity">
    <text evidence="2">Belongs to the PNP/MTAP phosphorylase family.</text>
</comment>
<evidence type="ECO:0000256" key="3">
    <source>
        <dbReference type="ARBA" id="ARBA00011886"/>
    </source>
</evidence>
<dbReference type="NCBIfam" id="NF006054">
    <property type="entry name" value="PRK08202.1"/>
    <property type="match status" value="1"/>
</dbReference>
<dbReference type="InterPro" id="IPR011268">
    <property type="entry name" value="Purine_phosphorylase"/>
</dbReference>
<protein>
    <recommendedName>
        <fullName evidence="3">purine-nucleoside phosphorylase</fullName>
        <ecNumber evidence="3">2.4.2.1</ecNumber>
    </recommendedName>
    <alternativeName>
        <fullName evidence="6">Inosine-guanosine phosphorylase</fullName>
    </alternativeName>
</protein>
<evidence type="ECO:0000256" key="4">
    <source>
        <dbReference type="ARBA" id="ARBA00022676"/>
    </source>
</evidence>
<keyword evidence="5 9" id="KW-0808">Transferase</keyword>
<dbReference type="AlphaFoldDB" id="A0A3B1BN53"/>
<sequence>MNENKTPENIETDETEGSPRSTDRKAKREARRVTTRSGLRRKPTATPTKDESGTPDDEKKPATAKAKVRRKPAKKKTTALKTAKKKTVARKPAPKPEEDEYELRNQPDGTLLRVKVSKTKKKIIPVRRRSRDDADSGPGPAIMDADLTGVTLGRKKEAIFGPREGKIKRSIGYLNRKIVTKPKVAVILGSGLFPAAEFFGDKKTKFTDIPEFPLPMAEGHPGYFVTGSHDGVPLLFSAGRSHYYETGSMSETTHAIQAILALGVEHLIITTSAGAINPDFRKGDIMLVEDHINLMGDNPLFGVDPNSDPSVFVNCNSIYDDSLADKYDRLCRSARVRPKRGTLVAVRGPVYETPAERKFLGTIGADAVCMSMVPEALVAARMGVPTTGLAIISNEASPKLEKAIAHNDVVSAGKRNSERLKRVLAKLIPQAI</sequence>
<feature type="region of interest" description="Disordered" evidence="7">
    <location>
        <begin position="1"/>
        <end position="106"/>
    </location>
</feature>
<evidence type="ECO:0000313" key="9">
    <source>
        <dbReference type="EMBL" id="VAX17442.1"/>
    </source>
</evidence>
<dbReference type="GO" id="GO:0004731">
    <property type="term" value="F:purine-nucleoside phosphorylase activity"/>
    <property type="evidence" value="ECO:0007669"/>
    <property type="project" value="UniProtKB-EC"/>
</dbReference>
<dbReference type="CDD" id="cd09009">
    <property type="entry name" value="PNP-EcPNPII_like"/>
    <property type="match status" value="1"/>
</dbReference>
<feature type="compositionally biased region" description="Basic residues" evidence="7">
    <location>
        <begin position="66"/>
        <end position="93"/>
    </location>
</feature>
<evidence type="ECO:0000256" key="7">
    <source>
        <dbReference type="SAM" id="MobiDB-lite"/>
    </source>
</evidence>
<dbReference type="Pfam" id="PF01048">
    <property type="entry name" value="PNP_UDP_1"/>
    <property type="match status" value="1"/>
</dbReference>
<feature type="compositionally biased region" description="Basic residues" evidence="7">
    <location>
        <begin position="27"/>
        <end position="43"/>
    </location>
</feature>
<reference evidence="9" key="1">
    <citation type="submission" date="2018-06" db="EMBL/GenBank/DDBJ databases">
        <authorList>
            <person name="Zhirakovskaya E."/>
        </authorList>
    </citation>
    <scope>NUCLEOTIDE SEQUENCE</scope>
</reference>
<dbReference type="InterPro" id="IPR035994">
    <property type="entry name" value="Nucleoside_phosphorylase_sf"/>
</dbReference>
<evidence type="ECO:0000259" key="8">
    <source>
        <dbReference type="Pfam" id="PF01048"/>
    </source>
</evidence>
<dbReference type="NCBIfam" id="TIGR01697">
    <property type="entry name" value="PNPH-PUNA-XAPA"/>
    <property type="match status" value="1"/>
</dbReference>
<feature type="domain" description="Nucleoside phosphorylase" evidence="8">
    <location>
        <begin position="183"/>
        <end position="428"/>
    </location>
</feature>
<evidence type="ECO:0000256" key="5">
    <source>
        <dbReference type="ARBA" id="ARBA00022679"/>
    </source>
</evidence>
<dbReference type="PANTHER" id="PTHR11904">
    <property type="entry name" value="METHYLTHIOADENOSINE/PURINE NUCLEOSIDE PHOSPHORYLASE"/>
    <property type="match status" value="1"/>
</dbReference>
<organism evidence="9">
    <name type="scientific">hydrothermal vent metagenome</name>
    <dbReference type="NCBI Taxonomy" id="652676"/>
    <lineage>
        <taxon>unclassified sequences</taxon>
        <taxon>metagenomes</taxon>
        <taxon>ecological metagenomes</taxon>
    </lineage>
</organism>
<dbReference type="EMBL" id="UOGC01000051">
    <property type="protein sequence ID" value="VAX17442.1"/>
    <property type="molecule type" value="Genomic_DNA"/>
</dbReference>
<dbReference type="UniPathway" id="UPA00606"/>
<feature type="compositionally biased region" description="Basic and acidic residues" evidence="7">
    <location>
        <begin position="48"/>
        <end position="61"/>
    </location>
</feature>
<evidence type="ECO:0000256" key="1">
    <source>
        <dbReference type="ARBA" id="ARBA00005058"/>
    </source>
</evidence>